<accession>A0A1T4VXH2</accession>
<feature type="domain" description="Chromosomal replication initiator protein DnaA ATPAse" evidence="1">
    <location>
        <begin position="20"/>
        <end position="131"/>
    </location>
</feature>
<dbReference type="Gene3D" id="3.40.50.300">
    <property type="entry name" value="P-loop containing nucleotide triphosphate hydrolases"/>
    <property type="match status" value="1"/>
</dbReference>
<dbReference type="Proteomes" id="UP000242432">
    <property type="component" value="Unassembled WGS sequence"/>
</dbReference>
<dbReference type="RefSeq" id="WP_078929478.1">
    <property type="nucleotide sequence ID" value="NZ_FUXX01000056.1"/>
</dbReference>
<dbReference type="GO" id="GO:0006270">
    <property type="term" value="P:DNA replication initiation"/>
    <property type="evidence" value="ECO:0007669"/>
    <property type="project" value="TreeGrafter"/>
</dbReference>
<evidence type="ECO:0000313" key="3">
    <source>
        <dbReference type="EMBL" id="SKA69191.1"/>
    </source>
</evidence>
<dbReference type="EMBL" id="FUXX01000056">
    <property type="protein sequence ID" value="SKA69191.1"/>
    <property type="molecule type" value="Genomic_DNA"/>
</dbReference>
<evidence type="ECO:0000313" key="4">
    <source>
        <dbReference type="Proteomes" id="UP000242432"/>
    </source>
</evidence>
<dbReference type="STRING" id="83771.SAMN02910357_02382"/>
<dbReference type="Pfam" id="PF22688">
    <property type="entry name" value="Hda_lid"/>
    <property type="match status" value="1"/>
</dbReference>
<dbReference type="InterPro" id="IPR013317">
    <property type="entry name" value="DnaA_dom"/>
</dbReference>
<name>A0A1T4VXH2_9GAMM</name>
<keyword evidence="4" id="KW-1185">Reference proteome</keyword>
<dbReference type="PANTHER" id="PTHR30050">
    <property type="entry name" value="CHROMOSOMAL REPLICATION INITIATOR PROTEIN DNAA"/>
    <property type="match status" value="1"/>
</dbReference>
<dbReference type="SUPFAM" id="SSF52540">
    <property type="entry name" value="P-loop containing nucleoside triphosphate hydrolases"/>
    <property type="match status" value="1"/>
</dbReference>
<dbReference type="InterPro" id="IPR027417">
    <property type="entry name" value="P-loop_NTPase"/>
</dbReference>
<protein>
    <submittedName>
        <fullName evidence="3">Regulatory inactivation of DnaA Hda protein</fullName>
    </submittedName>
</protein>
<dbReference type="Gene3D" id="1.10.8.60">
    <property type="match status" value="1"/>
</dbReference>
<dbReference type="GO" id="GO:0032297">
    <property type="term" value="P:negative regulation of DNA-templated DNA replication initiation"/>
    <property type="evidence" value="ECO:0007669"/>
    <property type="project" value="TreeGrafter"/>
</dbReference>
<proteinExistence type="predicted"/>
<dbReference type="Pfam" id="PF00308">
    <property type="entry name" value="Bac_DnaA"/>
    <property type="match status" value="1"/>
</dbReference>
<organism evidence="3 4">
    <name type="scientific">Succinivibrio dextrinosolvens DSM 3072</name>
    <dbReference type="NCBI Taxonomy" id="1123324"/>
    <lineage>
        <taxon>Bacteria</taxon>
        <taxon>Pseudomonadati</taxon>
        <taxon>Pseudomonadota</taxon>
        <taxon>Gammaproteobacteria</taxon>
        <taxon>Aeromonadales</taxon>
        <taxon>Succinivibrionaceae</taxon>
        <taxon>Succinivibrio</taxon>
    </lineage>
</organism>
<gene>
    <name evidence="3" type="ORF">SAMN02745213_02174</name>
</gene>
<dbReference type="AlphaFoldDB" id="A0A1T4VXH2"/>
<evidence type="ECO:0000259" key="2">
    <source>
        <dbReference type="Pfam" id="PF22688"/>
    </source>
</evidence>
<dbReference type="InterPro" id="IPR055199">
    <property type="entry name" value="Hda_lid"/>
</dbReference>
<reference evidence="4" key="1">
    <citation type="submission" date="2017-02" db="EMBL/GenBank/DDBJ databases">
        <authorList>
            <person name="Varghese N."/>
            <person name="Submissions S."/>
        </authorList>
    </citation>
    <scope>NUCLEOTIDE SEQUENCE [LARGE SCALE GENOMIC DNA]</scope>
    <source>
        <strain evidence="4">DSM 3072</strain>
    </source>
</reference>
<feature type="domain" description="Hda lid" evidence="2">
    <location>
        <begin position="171"/>
        <end position="234"/>
    </location>
</feature>
<sequence length="236" mass="27348">MEEKNKVPYQQALDFKISDKSDFSTFVEGSNSYAVSSLKHAVEDEVNEFYYYFGPEGCGKTHLLNALFQLKSDQIQNVFFLDLKLAKTLGPMVLDVDLPKNILLDNVDAIAGDEQFEISLFGLYNRWYDRREGTLIMTGKTSFDTIPFKKKDLTTRLSSGVKFQLNYLNEDECIEAITKRAQYRHFNLPENTATFLVRHFNRDMRSLVELLDRLEKAQIEQSHYLTIPFVKSLLNL</sequence>
<dbReference type="PANTHER" id="PTHR30050:SF5">
    <property type="entry name" value="DNAA REGULATORY INACTIVATOR HDA"/>
    <property type="match status" value="1"/>
</dbReference>
<evidence type="ECO:0000259" key="1">
    <source>
        <dbReference type="Pfam" id="PF00308"/>
    </source>
</evidence>